<dbReference type="Gene3D" id="3.40.850.10">
    <property type="entry name" value="Kinesin motor domain"/>
    <property type="match status" value="1"/>
</dbReference>
<keyword evidence="6" id="KW-0206">Cytoskeleton</keyword>
<dbReference type="PROSITE" id="PS00411">
    <property type="entry name" value="KINESIN_MOTOR_1"/>
    <property type="match status" value="1"/>
</dbReference>
<comment type="subcellular location">
    <subcellularLocation>
        <location evidence="1">Cytoplasm</location>
        <location evidence="1">Cytoskeleton</location>
    </subcellularLocation>
</comment>
<evidence type="ECO:0000313" key="13">
    <source>
        <dbReference type="EMBL" id="JAQ08186.1"/>
    </source>
</evidence>
<dbReference type="EMBL" id="GDHC01010443">
    <property type="protein sequence ID" value="JAQ08186.1"/>
    <property type="molecule type" value="Transcribed_RNA"/>
</dbReference>
<evidence type="ECO:0000313" key="12">
    <source>
        <dbReference type="EMBL" id="JAG48551.1"/>
    </source>
</evidence>
<dbReference type="GO" id="GO:0005875">
    <property type="term" value="C:microtubule associated complex"/>
    <property type="evidence" value="ECO:0007669"/>
    <property type="project" value="TreeGrafter"/>
</dbReference>
<dbReference type="Pfam" id="PF00225">
    <property type="entry name" value="Kinesin"/>
    <property type="match status" value="1"/>
</dbReference>
<feature type="coiled-coil region" evidence="8">
    <location>
        <begin position="674"/>
        <end position="731"/>
    </location>
</feature>
<dbReference type="Pfam" id="PF25764">
    <property type="entry name" value="KIF21A_4th"/>
    <property type="match status" value="1"/>
</dbReference>
<keyword evidence="5 8" id="KW-0175">Coiled coil</keyword>
<evidence type="ECO:0000256" key="6">
    <source>
        <dbReference type="ARBA" id="ARBA00023212"/>
    </source>
</evidence>
<evidence type="ECO:0000313" key="11">
    <source>
        <dbReference type="EMBL" id="JAG30277.1"/>
    </source>
</evidence>
<dbReference type="PANTHER" id="PTHR47969">
    <property type="entry name" value="CHROMOSOME-ASSOCIATED KINESIN KIF4A-RELATED"/>
    <property type="match status" value="1"/>
</dbReference>
<feature type="region of interest" description="Disordered" evidence="9">
    <location>
        <begin position="1050"/>
        <end position="1077"/>
    </location>
</feature>
<feature type="binding site" evidence="7">
    <location>
        <begin position="83"/>
        <end position="90"/>
    </location>
    <ligand>
        <name>ATP</name>
        <dbReference type="ChEBI" id="CHEBI:30616"/>
    </ligand>
</feature>
<dbReference type="InterPro" id="IPR019821">
    <property type="entry name" value="Kinesin_motor_CS"/>
</dbReference>
<dbReference type="CDD" id="cd01372">
    <property type="entry name" value="KISc_KIF4"/>
    <property type="match status" value="1"/>
</dbReference>
<dbReference type="SUPFAM" id="SSF52540">
    <property type="entry name" value="P-loop containing nucleoside triphosphate hydrolases"/>
    <property type="match status" value="1"/>
</dbReference>
<dbReference type="SMART" id="SM00129">
    <property type="entry name" value="KISc"/>
    <property type="match status" value="1"/>
</dbReference>
<dbReference type="GO" id="GO:0008017">
    <property type="term" value="F:microtubule binding"/>
    <property type="evidence" value="ECO:0007669"/>
    <property type="project" value="InterPro"/>
</dbReference>
<dbReference type="EMBL" id="GBHO01013327">
    <property type="protein sequence ID" value="JAG30277.1"/>
    <property type="molecule type" value="Transcribed_RNA"/>
</dbReference>
<dbReference type="GO" id="GO:0007052">
    <property type="term" value="P:mitotic spindle organization"/>
    <property type="evidence" value="ECO:0007669"/>
    <property type="project" value="TreeGrafter"/>
</dbReference>
<organism evidence="11">
    <name type="scientific">Lygus hesperus</name>
    <name type="common">Western plant bug</name>
    <dbReference type="NCBI Taxonomy" id="30085"/>
    <lineage>
        <taxon>Eukaryota</taxon>
        <taxon>Metazoa</taxon>
        <taxon>Ecdysozoa</taxon>
        <taxon>Arthropoda</taxon>
        <taxon>Hexapoda</taxon>
        <taxon>Insecta</taxon>
        <taxon>Pterygota</taxon>
        <taxon>Neoptera</taxon>
        <taxon>Paraneoptera</taxon>
        <taxon>Hemiptera</taxon>
        <taxon>Heteroptera</taxon>
        <taxon>Panheteroptera</taxon>
        <taxon>Cimicomorpha</taxon>
        <taxon>Miridae</taxon>
        <taxon>Mirini</taxon>
        <taxon>Lygus</taxon>
    </lineage>
</organism>
<feature type="region of interest" description="Disordered" evidence="9">
    <location>
        <begin position="950"/>
        <end position="976"/>
    </location>
</feature>
<keyword evidence="2" id="KW-0963">Cytoplasm</keyword>
<feature type="coiled-coil region" evidence="8">
    <location>
        <begin position="904"/>
        <end position="931"/>
    </location>
</feature>
<keyword evidence="4 7" id="KW-0067">ATP-binding</keyword>
<protein>
    <submittedName>
        <fullName evidence="11">Chromosome-associated kinesin KIF4</fullName>
    </submittedName>
</protein>
<dbReference type="PANTHER" id="PTHR47969:SF15">
    <property type="entry name" value="CHROMOSOME-ASSOCIATED KINESIN KIF4A-RELATED"/>
    <property type="match status" value="1"/>
</dbReference>
<dbReference type="PRINTS" id="PR00380">
    <property type="entry name" value="KINESINHEAVY"/>
</dbReference>
<dbReference type="GO" id="GO:0051231">
    <property type="term" value="P:spindle elongation"/>
    <property type="evidence" value="ECO:0007669"/>
    <property type="project" value="TreeGrafter"/>
</dbReference>
<evidence type="ECO:0000256" key="5">
    <source>
        <dbReference type="ARBA" id="ARBA00023054"/>
    </source>
</evidence>
<sequence length="1099" mass="124923">METVKVAVRIRPLVKSEIDNGCRSCIERLPGEPQVSIGKSNQSYTFNYVFDENEGQGKVYNLAVKDLIDNLFKGYNLTILAYGQTGSGKTYTMGTNYNGEGELGVIPRAVYDIFDIIESRKDDTTFGVTVSFLELYNESLYDLLTDKPREQSMVDMREVNNGICIPGLTELQVQNADNALAILKEGSSGRVVGATAMNAASSRSHAVFTINIKIMNKTNPKDVMASKFHLVDLAGSERSKKTGATGDRFKEGVNINKGLMVLGNVISQLCDGQHSFINYRDSKLTRLLQDSLGGNSVTLMIACVSPADYNQDESTSTLRYADRAKKIKNKPVVNQDPASAEISRLKKENEELRLKIIGSGVSRFDCPPEHKQLEEDLREARQRINELGDNLLNALTQNQHLHERSVMADKLEESLKEKINAIDSMFETTQHEIDNELLKDMRAKISEMKADQVCTEQQRFVLDQKAQKDFDDESEKGPATPSRHEHILAQAKINKEIDAITKSLVWKEELMAKLCVSAVQLGGMGGQESIEELKRQIADLQKEKEELQQQMKEAALSSVSANAQSKVSEQRRKRLQELETKVASLLKKVTEQERIIKMKESSEEKIKNLKNDILAGKQLKVRLIQQMKSESDKFRSYKQEKDREVCLLRSQNMRKQNQMKKMEQIHSLQQNVLKRKLEAAAAANKRIMAALERQKAAKLKRMKSSVTDRIKDKLSEELELIESEYQAQKSLDSLIQDRALMSKELAVIKESLDDPSVSQEEKVKLHKDMKDIDDELAMRSAEISDLQQKLLDIRQDDKARGNWDILATMSDAKFAVSHVISLVSDRVKEAMNLSHQVAELKELLAEQEMLSEERKKKLDEYAEYHEKAIERIEKECEEKVYVLLRRLQDNGNQSDFLSETEKIQLDALEKMEEMRNKIVELEEELEKHRANPKKPVNSFQEAFMNFVGVDNNTMQPPRAKKASIRKPRPTFQLADEDSLKPFDASFEVDNDDESDPDYRGTPLYKRIQSLKTKGKCTCRGDCSRKICSCKKSDLPCDDSCSCPADSCKNKSKLETTENNPENVAPKRLRFTDDPKDDDLVLNPRRTFVLDIPDPEFERN</sequence>
<dbReference type="InterPro" id="IPR001752">
    <property type="entry name" value="Kinesin_motor_dom"/>
</dbReference>
<name>A0A0A9YB23_LYGHE</name>
<feature type="coiled-coil region" evidence="8">
    <location>
        <begin position="370"/>
        <end position="397"/>
    </location>
</feature>
<gene>
    <name evidence="11" type="primary">Kif4_0</name>
    <name evidence="13" type="synonym">Kif4_1</name>
    <name evidence="11" type="ORF">CM83_73176</name>
    <name evidence="13" type="ORF">g.66656</name>
</gene>
<reference evidence="11" key="2">
    <citation type="submission" date="2014-07" db="EMBL/GenBank/DDBJ databases">
        <authorList>
            <person name="Hull J."/>
        </authorList>
    </citation>
    <scope>NUCLEOTIDE SEQUENCE</scope>
</reference>
<feature type="compositionally biased region" description="Basic residues" evidence="9">
    <location>
        <begin position="958"/>
        <end position="968"/>
    </location>
</feature>
<dbReference type="GO" id="GO:0007018">
    <property type="term" value="P:microtubule-based movement"/>
    <property type="evidence" value="ECO:0007669"/>
    <property type="project" value="InterPro"/>
</dbReference>
<evidence type="ECO:0000256" key="3">
    <source>
        <dbReference type="ARBA" id="ARBA00022741"/>
    </source>
</evidence>
<evidence type="ECO:0000256" key="9">
    <source>
        <dbReference type="SAM" id="MobiDB-lite"/>
    </source>
</evidence>
<dbReference type="AlphaFoldDB" id="A0A0A9YB23"/>
<comment type="similarity">
    <text evidence="7">Belongs to the TRAFAC class myosin-kinesin ATPase superfamily. Kinesin family.</text>
</comment>
<keyword evidence="3 7" id="KW-0547">Nucleotide-binding</keyword>
<feature type="domain" description="Kinesin motor" evidence="10">
    <location>
        <begin position="3"/>
        <end position="327"/>
    </location>
</feature>
<evidence type="ECO:0000256" key="4">
    <source>
        <dbReference type="ARBA" id="ARBA00022840"/>
    </source>
</evidence>
<evidence type="ECO:0000256" key="7">
    <source>
        <dbReference type="PROSITE-ProRule" id="PRU00283"/>
    </source>
</evidence>
<accession>A0A0A9YB23</accession>
<reference evidence="12" key="3">
    <citation type="submission" date="2014-09" db="EMBL/GenBank/DDBJ databases">
        <authorList>
            <person name="Magalhaes I.L.F."/>
            <person name="Oliveira U."/>
            <person name="Santos F.R."/>
            <person name="Vidigal T.H.D.A."/>
            <person name="Brescovit A.D."/>
            <person name="Santos A.J."/>
        </authorList>
    </citation>
    <scope>NUCLEOTIDE SEQUENCE</scope>
</reference>
<dbReference type="EMBL" id="GBRD01017276">
    <property type="protein sequence ID" value="JAG48551.1"/>
    <property type="molecule type" value="Transcribed_RNA"/>
</dbReference>
<dbReference type="InterPro" id="IPR036961">
    <property type="entry name" value="Kinesin_motor_dom_sf"/>
</dbReference>
<dbReference type="PROSITE" id="PS50067">
    <property type="entry name" value="KINESIN_MOTOR_2"/>
    <property type="match status" value="1"/>
</dbReference>
<reference evidence="11" key="1">
    <citation type="journal article" date="2014" name="PLoS ONE">
        <title>Transcriptome-Based Identification of ABC Transporters in the Western Tarnished Plant Bug Lygus hesperus.</title>
        <authorList>
            <person name="Hull J.J."/>
            <person name="Chaney K."/>
            <person name="Geib S.M."/>
            <person name="Fabrick J.A."/>
            <person name="Brent C.S."/>
            <person name="Walsh D."/>
            <person name="Lavine L.C."/>
        </authorList>
    </citation>
    <scope>NUCLEOTIDE SEQUENCE</scope>
</reference>
<keyword evidence="7" id="KW-0505">Motor protein</keyword>
<evidence type="ECO:0000256" key="8">
    <source>
        <dbReference type="SAM" id="Coils"/>
    </source>
</evidence>
<dbReference type="InterPro" id="IPR027640">
    <property type="entry name" value="Kinesin-like_fam"/>
</dbReference>
<feature type="coiled-coil region" evidence="8">
    <location>
        <begin position="830"/>
        <end position="875"/>
    </location>
</feature>
<dbReference type="GO" id="GO:0003777">
    <property type="term" value="F:microtubule motor activity"/>
    <property type="evidence" value="ECO:0007669"/>
    <property type="project" value="InterPro"/>
</dbReference>
<feature type="coiled-coil region" evidence="8">
    <location>
        <begin position="523"/>
        <end position="612"/>
    </location>
</feature>
<dbReference type="FunFam" id="3.40.850.10:FF:000082">
    <property type="entry name" value="OSM3-like kinesin"/>
    <property type="match status" value="1"/>
</dbReference>
<dbReference type="InterPro" id="IPR027417">
    <property type="entry name" value="P-loop_NTPase"/>
</dbReference>
<dbReference type="GO" id="GO:0005524">
    <property type="term" value="F:ATP binding"/>
    <property type="evidence" value="ECO:0007669"/>
    <property type="project" value="UniProtKB-UniRule"/>
</dbReference>
<evidence type="ECO:0000256" key="2">
    <source>
        <dbReference type="ARBA" id="ARBA00022490"/>
    </source>
</evidence>
<proteinExistence type="inferred from homology"/>
<evidence type="ECO:0000256" key="1">
    <source>
        <dbReference type="ARBA" id="ARBA00004245"/>
    </source>
</evidence>
<reference evidence="13" key="4">
    <citation type="journal article" date="2016" name="Gigascience">
        <title>De novo construction of an expanded transcriptome assembly for the western tarnished plant bug, Lygus hesperus.</title>
        <authorList>
            <person name="Tassone E.E."/>
            <person name="Geib S.M."/>
            <person name="Hall B."/>
            <person name="Fabrick J.A."/>
            <person name="Brent C.S."/>
            <person name="Hull J.J."/>
        </authorList>
    </citation>
    <scope>NUCLEOTIDE SEQUENCE</scope>
</reference>
<evidence type="ECO:0000259" key="10">
    <source>
        <dbReference type="PROSITE" id="PS50067"/>
    </source>
</evidence>